<keyword evidence="5" id="KW-1185">Reference proteome</keyword>
<accession>A0ABP5DTJ4</accession>
<evidence type="ECO:0000256" key="1">
    <source>
        <dbReference type="ARBA" id="ARBA00022679"/>
    </source>
</evidence>
<comment type="caution">
    <text evidence="4">The sequence shown here is derived from an EMBL/GenBank/DDBJ whole genome shotgun (WGS) entry which is preliminary data.</text>
</comment>
<dbReference type="CDD" id="cd04301">
    <property type="entry name" value="NAT_SF"/>
    <property type="match status" value="1"/>
</dbReference>
<sequence>MRSWLRSLTGSAWFTSLMAEVTIRRASADDALVVAALHLQFARELGMPSEPGYLDRFVDAWLAERPDRPTWIAESRGEHAGILETRRIRALPWPGRKDVSWLHVGGLFVTPTCRDRGVGRALTEAMIEWARTTDVKWIRLNAPDERAQEFYERLGFTSPGRLMEFDLGEPR</sequence>
<keyword evidence="2" id="KW-0012">Acyltransferase</keyword>
<dbReference type="PROSITE" id="PS51186">
    <property type="entry name" value="GNAT"/>
    <property type="match status" value="1"/>
</dbReference>
<dbReference type="PANTHER" id="PTHR43877">
    <property type="entry name" value="AMINOALKYLPHOSPHONATE N-ACETYLTRANSFERASE-RELATED-RELATED"/>
    <property type="match status" value="1"/>
</dbReference>
<dbReference type="Pfam" id="PF00583">
    <property type="entry name" value="Acetyltransf_1"/>
    <property type="match status" value="1"/>
</dbReference>
<evidence type="ECO:0000313" key="5">
    <source>
        <dbReference type="Proteomes" id="UP001500013"/>
    </source>
</evidence>
<evidence type="ECO:0000259" key="3">
    <source>
        <dbReference type="PROSITE" id="PS51186"/>
    </source>
</evidence>
<reference evidence="5" key="1">
    <citation type="journal article" date="2019" name="Int. J. Syst. Evol. Microbiol.">
        <title>The Global Catalogue of Microorganisms (GCM) 10K type strain sequencing project: providing services to taxonomists for standard genome sequencing and annotation.</title>
        <authorList>
            <consortium name="The Broad Institute Genomics Platform"/>
            <consortium name="The Broad Institute Genome Sequencing Center for Infectious Disease"/>
            <person name="Wu L."/>
            <person name="Ma J."/>
        </authorList>
    </citation>
    <scope>NUCLEOTIDE SEQUENCE [LARGE SCALE GENOMIC DNA]</scope>
    <source>
        <strain evidence="5">JCM 15628</strain>
    </source>
</reference>
<organism evidence="4 5">
    <name type="scientific">Terrabacter lapilli</name>
    <dbReference type="NCBI Taxonomy" id="436231"/>
    <lineage>
        <taxon>Bacteria</taxon>
        <taxon>Bacillati</taxon>
        <taxon>Actinomycetota</taxon>
        <taxon>Actinomycetes</taxon>
        <taxon>Micrococcales</taxon>
        <taxon>Intrasporangiaceae</taxon>
        <taxon>Terrabacter</taxon>
    </lineage>
</organism>
<dbReference type="InterPro" id="IPR050832">
    <property type="entry name" value="Bact_Acetyltransf"/>
</dbReference>
<dbReference type="InterPro" id="IPR000182">
    <property type="entry name" value="GNAT_dom"/>
</dbReference>
<evidence type="ECO:0000256" key="2">
    <source>
        <dbReference type="ARBA" id="ARBA00023315"/>
    </source>
</evidence>
<dbReference type="EMBL" id="BAAAPU010000007">
    <property type="protein sequence ID" value="GAA1984321.1"/>
    <property type="molecule type" value="Genomic_DNA"/>
</dbReference>
<gene>
    <name evidence="4" type="ORF">GCM10009817_27220</name>
</gene>
<dbReference type="SUPFAM" id="SSF55729">
    <property type="entry name" value="Acyl-CoA N-acyltransferases (Nat)"/>
    <property type="match status" value="1"/>
</dbReference>
<protein>
    <recommendedName>
        <fullName evidence="3">N-acetyltransferase domain-containing protein</fullName>
    </recommendedName>
</protein>
<dbReference type="Proteomes" id="UP001500013">
    <property type="component" value="Unassembled WGS sequence"/>
</dbReference>
<evidence type="ECO:0000313" key="4">
    <source>
        <dbReference type="EMBL" id="GAA1984321.1"/>
    </source>
</evidence>
<feature type="domain" description="N-acetyltransferase" evidence="3">
    <location>
        <begin position="21"/>
        <end position="171"/>
    </location>
</feature>
<name>A0ABP5DTJ4_9MICO</name>
<dbReference type="Gene3D" id="3.40.630.30">
    <property type="match status" value="1"/>
</dbReference>
<dbReference type="InterPro" id="IPR016181">
    <property type="entry name" value="Acyl_CoA_acyltransferase"/>
</dbReference>
<keyword evidence="1" id="KW-0808">Transferase</keyword>
<proteinExistence type="predicted"/>